<dbReference type="EMBL" id="LAZR01052097">
    <property type="protein sequence ID" value="KKK83706.1"/>
    <property type="molecule type" value="Genomic_DNA"/>
</dbReference>
<evidence type="ECO:0000313" key="1">
    <source>
        <dbReference type="EMBL" id="KKK83706.1"/>
    </source>
</evidence>
<comment type="caution">
    <text evidence="1">The sequence shown here is derived from an EMBL/GenBank/DDBJ whole genome shotgun (WGS) entry which is preliminary data.</text>
</comment>
<name>A0A0F9BGZ1_9ZZZZ</name>
<reference evidence="1" key="1">
    <citation type="journal article" date="2015" name="Nature">
        <title>Complex archaea that bridge the gap between prokaryotes and eukaryotes.</title>
        <authorList>
            <person name="Spang A."/>
            <person name="Saw J.H."/>
            <person name="Jorgensen S.L."/>
            <person name="Zaremba-Niedzwiedzka K."/>
            <person name="Martijn J."/>
            <person name="Lind A.E."/>
            <person name="van Eijk R."/>
            <person name="Schleper C."/>
            <person name="Guy L."/>
            <person name="Ettema T.J."/>
        </authorList>
    </citation>
    <scope>NUCLEOTIDE SEQUENCE</scope>
</reference>
<gene>
    <name evidence="1" type="ORF">LCGC14_2790670</name>
</gene>
<sequence>MSVDWAVLCDECKGYHHLGQDVCCVYTFGFDSQDTEGRYFAGKFISDHLAHSWVEYLRIVKTDNIPIGYVDLGDRGV</sequence>
<accession>A0A0F9BGZ1</accession>
<organism evidence="1">
    <name type="scientific">marine sediment metagenome</name>
    <dbReference type="NCBI Taxonomy" id="412755"/>
    <lineage>
        <taxon>unclassified sequences</taxon>
        <taxon>metagenomes</taxon>
        <taxon>ecological metagenomes</taxon>
    </lineage>
</organism>
<proteinExistence type="predicted"/>
<dbReference type="AlphaFoldDB" id="A0A0F9BGZ1"/>
<protein>
    <submittedName>
        <fullName evidence="1">Uncharacterized protein</fullName>
    </submittedName>
</protein>